<dbReference type="InterPro" id="IPR015815">
    <property type="entry name" value="HIBADH-related"/>
</dbReference>
<proteinExistence type="predicted"/>
<dbReference type="Pfam" id="PF14833">
    <property type="entry name" value="NAD_binding_11"/>
    <property type="match status" value="1"/>
</dbReference>
<accession>A0A1B2I2G3</accession>
<dbReference type="KEGG" id="cpor:BED41_03010"/>
<dbReference type="InterPro" id="IPR036291">
    <property type="entry name" value="NAD(P)-bd_dom_sf"/>
</dbReference>
<evidence type="ECO:0000259" key="5">
    <source>
        <dbReference type="Pfam" id="PF14833"/>
    </source>
</evidence>
<dbReference type="InterPro" id="IPR002204">
    <property type="entry name" value="3-OH-isobutyrate_DH-rel_CS"/>
</dbReference>
<organism evidence="6 7">
    <name type="scientific">Cloacibacillus porcorum</name>
    <dbReference type="NCBI Taxonomy" id="1197717"/>
    <lineage>
        <taxon>Bacteria</taxon>
        <taxon>Thermotogati</taxon>
        <taxon>Synergistota</taxon>
        <taxon>Synergistia</taxon>
        <taxon>Synergistales</taxon>
        <taxon>Synergistaceae</taxon>
        <taxon>Cloacibacillus</taxon>
    </lineage>
</organism>
<dbReference type="STRING" id="1197717.BED41_03010"/>
<dbReference type="SUPFAM" id="SSF48179">
    <property type="entry name" value="6-phosphogluconate dehydrogenase C-terminal domain-like"/>
    <property type="match status" value="1"/>
</dbReference>
<keyword evidence="2" id="KW-0520">NAD</keyword>
<protein>
    <submittedName>
        <fullName evidence="6">2-hydroxymethylglutarate dehydrogenase</fullName>
    </submittedName>
</protein>
<dbReference type="PIRSF" id="PIRSF000103">
    <property type="entry name" value="HIBADH"/>
    <property type="match status" value="1"/>
</dbReference>
<evidence type="ECO:0000259" key="4">
    <source>
        <dbReference type="Pfam" id="PF03446"/>
    </source>
</evidence>
<evidence type="ECO:0000313" key="6">
    <source>
        <dbReference type="EMBL" id="ANZ44146.1"/>
    </source>
</evidence>
<dbReference type="GO" id="GO:0016054">
    <property type="term" value="P:organic acid catabolic process"/>
    <property type="evidence" value="ECO:0007669"/>
    <property type="project" value="UniProtKB-ARBA"/>
</dbReference>
<dbReference type="InterPro" id="IPR029154">
    <property type="entry name" value="HIBADH-like_NADP-bd"/>
</dbReference>
<keyword evidence="7" id="KW-1185">Reference proteome</keyword>
<dbReference type="Gene3D" id="1.10.1040.10">
    <property type="entry name" value="N-(1-d-carboxylethyl)-l-norvaline Dehydrogenase, domain 2"/>
    <property type="match status" value="1"/>
</dbReference>
<evidence type="ECO:0000256" key="2">
    <source>
        <dbReference type="ARBA" id="ARBA00023027"/>
    </source>
</evidence>
<dbReference type="OrthoDB" id="9786703at2"/>
<dbReference type="InterPro" id="IPR008927">
    <property type="entry name" value="6-PGluconate_DH-like_C_sf"/>
</dbReference>
<dbReference type="GeneID" id="83056823"/>
<dbReference type="InterPro" id="IPR013328">
    <property type="entry name" value="6PGD_dom2"/>
</dbReference>
<dbReference type="SUPFAM" id="SSF51735">
    <property type="entry name" value="NAD(P)-binding Rossmann-fold domains"/>
    <property type="match status" value="1"/>
</dbReference>
<feature type="active site" evidence="3">
    <location>
        <position position="170"/>
    </location>
</feature>
<reference evidence="6" key="1">
    <citation type="submission" date="2016-08" db="EMBL/GenBank/DDBJ databases">
        <title>Complete genome of Cloacibacillus porcorum.</title>
        <authorList>
            <person name="Looft T."/>
            <person name="Bayles D.O."/>
            <person name="Alt D.P."/>
        </authorList>
    </citation>
    <scope>NUCLEOTIDE SEQUENCE [LARGE SCALE GENOMIC DNA]</scope>
    <source>
        <strain evidence="6">CL-84</strain>
    </source>
</reference>
<evidence type="ECO:0000256" key="1">
    <source>
        <dbReference type="ARBA" id="ARBA00023002"/>
    </source>
</evidence>
<evidence type="ECO:0000313" key="7">
    <source>
        <dbReference type="Proteomes" id="UP000093044"/>
    </source>
</evidence>
<sequence>MKIGFIGLGKMGRHMAVNMFKHDTDIRVFDANREILTELSNLGIPTASSPAEIGKLADVVFLSLPSAGVVEKVLFGEGGVIGDGAKRNIIVDLGTTAYMKTLEFGSRLGSLGFKFADAPVSGMESRAASGELTLMFGGEQSVFDKIVPYFNMISNKVINFGGLGSGQMAKLINQLLFDINTAALSEVLALAAKLGLDPQKTVEVVTSGTGRSWAAEFFAPRILSGVFNEGYAMDNAYKDLVSASEISAQLRVPMPILSAATAIYQMSLCKGLGNEGKGAMIKVYEEFLGAEFRDREV</sequence>
<dbReference type="GO" id="GO:0051287">
    <property type="term" value="F:NAD binding"/>
    <property type="evidence" value="ECO:0007669"/>
    <property type="project" value="InterPro"/>
</dbReference>
<name>A0A1B2I2G3_9BACT</name>
<evidence type="ECO:0000256" key="3">
    <source>
        <dbReference type="PIRSR" id="PIRSR000103-1"/>
    </source>
</evidence>
<dbReference type="PROSITE" id="PS00895">
    <property type="entry name" value="3_HYDROXYISOBUT_DH"/>
    <property type="match status" value="1"/>
</dbReference>
<dbReference type="GO" id="GO:0016616">
    <property type="term" value="F:oxidoreductase activity, acting on the CH-OH group of donors, NAD or NADP as acceptor"/>
    <property type="evidence" value="ECO:0007669"/>
    <property type="project" value="TreeGrafter"/>
</dbReference>
<keyword evidence="1" id="KW-0560">Oxidoreductase</keyword>
<dbReference type="GO" id="GO:0050661">
    <property type="term" value="F:NADP binding"/>
    <property type="evidence" value="ECO:0007669"/>
    <property type="project" value="InterPro"/>
</dbReference>
<dbReference type="Pfam" id="PF03446">
    <property type="entry name" value="NAD_binding_2"/>
    <property type="match status" value="1"/>
</dbReference>
<feature type="domain" description="6-phosphogluconate dehydrogenase NADP-binding" evidence="4">
    <location>
        <begin position="2"/>
        <end position="159"/>
    </location>
</feature>
<dbReference type="PANTHER" id="PTHR22981">
    <property type="entry name" value="3-HYDROXYISOBUTYRATE DEHYDROGENASE-RELATED"/>
    <property type="match status" value="1"/>
</dbReference>
<dbReference type="Gene3D" id="3.40.50.720">
    <property type="entry name" value="NAD(P)-binding Rossmann-like Domain"/>
    <property type="match status" value="1"/>
</dbReference>
<dbReference type="InterPro" id="IPR006115">
    <property type="entry name" value="6PGDH_NADP-bd"/>
</dbReference>
<dbReference type="EMBL" id="CP016757">
    <property type="protein sequence ID" value="ANZ44146.1"/>
    <property type="molecule type" value="Genomic_DNA"/>
</dbReference>
<dbReference type="PANTHER" id="PTHR22981:SF7">
    <property type="entry name" value="3-HYDROXYISOBUTYRATE DEHYDROGENASE, MITOCHONDRIAL"/>
    <property type="match status" value="1"/>
</dbReference>
<dbReference type="Proteomes" id="UP000093044">
    <property type="component" value="Chromosome"/>
</dbReference>
<feature type="domain" description="3-hydroxyisobutyrate dehydrogenase-like NAD-binding" evidence="5">
    <location>
        <begin position="164"/>
        <end position="284"/>
    </location>
</feature>
<gene>
    <name evidence="6" type="ORF">BED41_03010</name>
</gene>
<dbReference type="RefSeq" id="WP_066742941.1">
    <property type="nucleotide sequence ID" value="NZ_CP016757.1"/>
</dbReference>
<dbReference type="AlphaFoldDB" id="A0A1B2I2G3"/>